<dbReference type="PANTHER" id="PTHR42973:SF25">
    <property type="entry name" value="PHOSPHOMEVALONATE KINASE"/>
    <property type="match status" value="1"/>
</dbReference>
<dbReference type="InterPro" id="IPR016166">
    <property type="entry name" value="FAD-bd_PCMH"/>
</dbReference>
<dbReference type="Gene3D" id="3.40.50.300">
    <property type="entry name" value="P-loop containing nucleotide triphosphate hydrolases"/>
    <property type="match status" value="1"/>
</dbReference>
<evidence type="ECO:0000259" key="6">
    <source>
        <dbReference type="PROSITE" id="PS51387"/>
    </source>
</evidence>
<sequence>MANIDSVKQALRQRATETSSSPRQPLSDTQYSAGFDTLVRGSGWMTYEEFIIPQLSQLLAPLSNSRIHISVLEIGPGPKSVLGYLPIRLRRKISRYVAFEPNGLLAANLEEWLCSTSEMESPLPCLESPPDIHRIPFDLNNHTGSGTGISTSDADEKYDIILFCHSMYGMKPKHKFIERARKMLVERPEGGMVVVFHRDGALHFDGLLCHRTASFPTGVVRVANDNEVLDRFAAFMAGFVMQEVEEQKALRVEWRKVCRALGHREEAPLDHLSFSLPNVMAAFTQHATALPELMAQMPLLKGNKTVKNREARLHHPASVVRPTKVRHVQQCVLWALKHGAGLTVVGGGHSGHCLWSNVVAVDMGAFNRVRIFTAGADGGDSGSDSGPFVVAEAGCKTGDIVSKTMAAGVIVPLGARPSVGAGLWLQGGIGHLARLHGLTCDAIVGAVVVSVDSSQLLCVGRVPSQCQPAGAVRPENEADLLWAMKGAGSNFGIVVSVTFKAYAAPTYSIRNWVVPLSNDLEARLKLSEFDNLVAMKLPRNCSADAYLYWDAGQLRLGATMFESSTTGFTTAMPTATPANAIWGPEDSFKVVDSVDLFETEMYMSVMHGGHGGGKTSSFKRCLFLKRIGAANLADRLVAAVKVRPSPLCYLHLLQGGGAVGDVAADATAFGCRDWDFACVVTGIWSRDQDGAEAARAAVRWVYNVAADLLPFSSGAYGADLGPDPRDTALAAKAFGPNRPRLARLKHSSDPRSVLAYACPLPGAPMAPKLIILVTGEIGAGKDYCAEVWVSVFTACTHKSLTARAVSISDATKGEYAAATDADMNRLLWDRDYKEQHRPALTAFYQGQLRQRPRLPEEHFQNVVHSAVDVDVLLITGMRDEAPVAALSHLVPDSRLLEVRVEASEVARRVRRGYHGGDDGGDDYKDSKDNKDSKSHNPNLMALDYRPCLVFDNNTTGNEAAKRFAEHYLLPFFHEDLQRLANMVRAVPCFPRPGIEFRHVLNISQQPGGLGLCTSMLQAQFTGDWAEVGVVVCCEAGGFVYASALALRVDMPLALIREAGKLPPPTISIVKPQSHISSSASNDSREKRIEMERDIIPRGTPVVVVDDVLATGETLCAVLQLLDEAGIGPEDVSIMAVAEFPVHRGRELLRRRGFGRANIQSLLVFGGA</sequence>
<dbReference type="CDD" id="cd06223">
    <property type="entry name" value="PRTases_typeI"/>
    <property type="match status" value="1"/>
</dbReference>
<evidence type="ECO:0000256" key="4">
    <source>
        <dbReference type="ARBA" id="ARBA00023002"/>
    </source>
</evidence>
<evidence type="ECO:0000313" key="8">
    <source>
        <dbReference type="Proteomes" id="UP001201980"/>
    </source>
</evidence>
<dbReference type="Gene3D" id="3.40.50.2020">
    <property type="match status" value="1"/>
</dbReference>
<dbReference type="PROSITE" id="PS51387">
    <property type="entry name" value="FAD_PCMH"/>
    <property type="match status" value="1"/>
</dbReference>
<dbReference type="Pfam" id="PF00156">
    <property type="entry name" value="Pribosyltran"/>
    <property type="match status" value="1"/>
</dbReference>
<dbReference type="GO" id="GO:0006695">
    <property type="term" value="P:cholesterol biosynthetic process"/>
    <property type="evidence" value="ECO:0007669"/>
    <property type="project" value="InterPro"/>
</dbReference>
<keyword evidence="4" id="KW-0560">Oxidoreductase</keyword>
<dbReference type="Gene3D" id="3.40.462.20">
    <property type="match status" value="1"/>
</dbReference>
<dbReference type="Gene3D" id="3.40.50.150">
    <property type="entry name" value="Vaccinia Virus protein VP39"/>
    <property type="match status" value="1"/>
</dbReference>
<evidence type="ECO:0000313" key="7">
    <source>
        <dbReference type="EMBL" id="KAJ2902841.1"/>
    </source>
</evidence>
<keyword evidence="2" id="KW-0285">Flavoprotein</keyword>
<dbReference type="InterPro" id="IPR036318">
    <property type="entry name" value="FAD-bd_PCMH-like_sf"/>
</dbReference>
<dbReference type="GO" id="GO:0071949">
    <property type="term" value="F:FAD binding"/>
    <property type="evidence" value="ECO:0007669"/>
    <property type="project" value="InterPro"/>
</dbReference>
<dbReference type="GO" id="GO:0004631">
    <property type="term" value="F:phosphomevalonate kinase activity"/>
    <property type="evidence" value="ECO:0007669"/>
    <property type="project" value="InterPro"/>
</dbReference>
<dbReference type="InterPro" id="IPR029063">
    <property type="entry name" value="SAM-dependent_MTases_sf"/>
</dbReference>
<reference evidence="7" key="1">
    <citation type="submission" date="2022-07" db="EMBL/GenBank/DDBJ databases">
        <title>Draft genome sequence of Zalerion maritima ATCC 34329, a (micro)plastics degrading marine fungus.</title>
        <authorList>
            <person name="Paco A."/>
            <person name="Goncalves M.F.M."/>
            <person name="Rocha-Santos T.A.P."/>
            <person name="Alves A."/>
        </authorList>
    </citation>
    <scope>NUCLEOTIDE SEQUENCE</scope>
    <source>
        <strain evidence="7">ATCC 34329</strain>
    </source>
</reference>
<dbReference type="SUPFAM" id="SSF56176">
    <property type="entry name" value="FAD-binding/transporter-associated domain-like"/>
    <property type="match status" value="1"/>
</dbReference>
<organism evidence="7 8">
    <name type="scientific">Zalerion maritima</name>
    <dbReference type="NCBI Taxonomy" id="339359"/>
    <lineage>
        <taxon>Eukaryota</taxon>
        <taxon>Fungi</taxon>
        <taxon>Dikarya</taxon>
        <taxon>Ascomycota</taxon>
        <taxon>Pezizomycotina</taxon>
        <taxon>Sordariomycetes</taxon>
        <taxon>Lulworthiomycetidae</taxon>
        <taxon>Lulworthiales</taxon>
        <taxon>Lulworthiaceae</taxon>
        <taxon>Zalerion</taxon>
    </lineage>
</organism>
<dbReference type="InterPro" id="IPR016169">
    <property type="entry name" value="FAD-bd_PCMH_sub2"/>
</dbReference>
<protein>
    <recommendedName>
        <fullName evidence="6">FAD-binding PCMH-type domain-containing protein</fullName>
    </recommendedName>
</protein>
<dbReference type="InterPro" id="IPR005919">
    <property type="entry name" value="Pmev_kin_anim"/>
</dbReference>
<gene>
    <name evidence="7" type="ORF">MKZ38_000035</name>
</gene>
<evidence type="ECO:0000256" key="5">
    <source>
        <dbReference type="SAM" id="MobiDB-lite"/>
    </source>
</evidence>
<dbReference type="SUPFAM" id="SSF53271">
    <property type="entry name" value="PRTase-like"/>
    <property type="match status" value="1"/>
</dbReference>
<comment type="caution">
    <text evidence="7">The sequence shown here is derived from an EMBL/GenBank/DDBJ whole genome shotgun (WGS) entry which is preliminary data.</text>
</comment>
<keyword evidence="8" id="KW-1185">Reference proteome</keyword>
<evidence type="ECO:0000256" key="3">
    <source>
        <dbReference type="ARBA" id="ARBA00022827"/>
    </source>
</evidence>
<comment type="similarity">
    <text evidence="1">Belongs to the oxygen-dependent FAD-linked oxidoreductase family.</text>
</comment>
<dbReference type="InterPro" id="IPR029057">
    <property type="entry name" value="PRTase-like"/>
</dbReference>
<proteinExistence type="inferred from homology"/>
<name>A0AAD5RS08_9PEZI</name>
<accession>A0AAD5RS08</accession>
<dbReference type="SUPFAM" id="SSF53335">
    <property type="entry name" value="S-adenosyl-L-methionine-dependent methyltransferases"/>
    <property type="match status" value="1"/>
</dbReference>
<dbReference type="Proteomes" id="UP001201980">
    <property type="component" value="Unassembled WGS sequence"/>
</dbReference>
<feature type="domain" description="FAD-binding PCMH-type" evidence="6">
    <location>
        <begin position="312"/>
        <end position="504"/>
    </location>
</feature>
<dbReference type="InterPro" id="IPR050416">
    <property type="entry name" value="FAD-linked_Oxidoreductase"/>
</dbReference>
<dbReference type="PANTHER" id="PTHR42973">
    <property type="entry name" value="BINDING OXIDOREDUCTASE, PUTATIVE (AFU_ORTHOLOGUE AFUA_1G17690)-RELATED"/>
    <property type="match status" value="1"/>
</dbReference>
<keyword evidence="3" id="KW-0274">FAD</keyword>
<feature type="region of interest" description="Disordered" evidence="5">
    <location>
        <begin position="910"/>
        <end position="938"/>
    </location>
</feature>
<dbReference type="GO" id="GO:0016491">
    <property type="term" value="F:oxidoreductase activity"/>
    <property type="evidence" value="ECO:0007669"/>
    <property type="project" value="UniProtKB-KW"/>
</dbReference>
<evidence type="ECO:0000256" key="2">
    <source>
        <dbReference type="ARBA" id="ARBA00022630"/>
    </source>
</evidence>
<dbReference type="Gene3D" id="3.30.465.10">
    <property type="match status" value="1"/>
</dbReference>
<feature type="compositionally biased region" description="Basic and acidic residues" evidence="5">
    <location>
        <begin position="914"/>
        <end position="934"/>
    </location>
</feature>
<dbReference type="EMBL" id="JAKWBI020000100">
    <property type="protein sequence ID" value="KAJ2902841.1"/>
    <property type="molecule type" value="Genomic_DNA"/>
</dbReference>
<dbReference type="GO" id="GO:0005737">
    <property type="term" value="C:cytoplasm"/>
    <property type="evidence" value="ECO:0007669"/>
    <property type="project" value="InterPro"/>
</dbReference>
<dbReference type="InterPro" id="IPR027417">
    <property type="entry name" value="P-loop_NTPase"/>
</dbReference>
<dbReference type="InterPro" id="IPR000836">
    <property type="entry name" value="PRTase_dom"/>
</dbReference>
<dbReference type="AlphaFoldDB" id="A0AAD5RS08"/>
<dbReference type="Pfam" id="PF04275">
    <property type="entry name" value="P-mevalo_kinase"/>
    <property type="match status" value="1"/>
</dbReference>
<dbReference type="Pfam" id="PF01565">
    <property type="entry name" value="FAD_binding_4"/>
    <property type="match status" value="1"/>
</dbReference>
<evidence type="ECO:0000256" key="1">
    <source>
        <dbReference type="ARBA" id="ARBA00005466"/>
    </source>
</evidence>
<dbReference type="InterPro" id="IPR006094">
    <property type="entry name" value="Oxid_FAD_bind_N"/>
</dbReference>